<gene>
    <name evidence="2" type="ORF">SAMN05421767_10513</name>
</gene>
<protein>
    <recommendedName>
        <fullName evidence="4">LPXTG-motif cell wall anchor domain-containing protein</fullName>
    </recommendedName>
</protein>
<keyword evidence="1" id="KW-0732">Signal</keyword>
<dbReference type="InterPro" id="IPR013783">
    <property type="entry name" value="Ig-like_fold"/>
</dbReference>
<evidence type="ECO:0000313" key="3">
    <source>
        <dbReference type="Proteomes" id="UP000198556"/>
    </source>
</evidence>
<evidence type="ECO:0000256" key="1">
    <source>
        <dbReference type="SAM" id="SignalP"/>
    </source>
</evidence>
<dbReference type="Gene3D" id="2.60.40.10">
    <property type="entry name" value="Immunoglobulins"/>
    <property type="match status" value="1"/>
</dbReference>
<dbReference type="OrthoDB" id="1747537at2"/>
<feature type="signal peptide" evidence="1">
    <location>
        <begin position="1"/>
        <end position="24"/>
    </location>
</feature>
<dbReference type="EMBL" id="FOGF01000005">
    <property type="protein sequence ID" value="SEQ71382.1"/>
    <property type="molecule type" value="Genomic_DNA"/>
</dbReference>
<proteinExistence type="predicted"/>
<dbReference type="AlphaFoldDB" id="A0A1H9IA30"/>
<organism evidence="2 3">
    <name type="scientific">Granulicatella balaenopterae</name>
    <dbReference type="NCBI Taxonomy" id="137733"/>
    <lineage>
        <taxon>Bacteria</taxon>
        <taxon>Bacillati</taxon>
        <taxon>Bacillota</taxon>
        <taxon>Bacilli</taxon>
        <taxon>Lactobacillales</taxon>
        <taxon>Carnobacteriaceae</taxon>
        <taxon>Granulicatella</taxon>
    </lineage>
</organism>
<name>A0A1H9IA30_9LACT</name>
<feature type="chain" id="PRO_5011571358" description="LPXTG-motif cell wall anchor domain-containing protein" evidence="1">
    <location>
        <begin position="25"/>
        <end position="212"/>
    </location>
</feature>
<evidence type="ECO:0000313" key="2">
    <source>
        <dbReference type="EMBL" id="SEQ71382.1"/>
    </source>
</evidence>
<evidence type="ECO:0008006" key="4">
    <source>
        <dbReference type="Google" id="ProtNLM"/>
    </source>
</evidence>
<reference evidence="2 3" key="1">
    <citation type="submission" date="2016-10" db="EMBL/GenBank/DDBJ databases">
        <authorList>
            <person name="de Groot N.N."/>
        </authorList>
    </citation>
    <scope>NUCLEOTIDE SEQUENCE [LARGE SCALE GENOMIC DNA]</scope>
    <source>
        <strain evidence="2 3">DSM 15827</strain>
    </source>
</reference>
<dbReference type="STRING" id="137733.SAMN05421767_10513"/>
<accession>A0A1H9IA30</accession>
<keyword evidence="3" id="KW-1185">Reference proteome</keyword>
<sequence>MRKIVSILGVIVLFINGMASKVFADTAPKMNQYSNLTIDMSGLDVESVGKVELYRIANMVKKDNEKIDFEAIDEYKTVYKNLEELTATQQHDYALEIANNKITNPISTSIEVNDKGKYVFLNKNLTPGIYLVTVKNMKNYTIDPFLITLPQYNYSTEKEESYWNYQVVCHPKFVRKSLLQLPKTGLQTEYTSQIGGVLLILMFISLETRKKY</sequence>
<dbReference type="Proteomes" id="UP000198556">
    <property type="component" value="Unassembled WGS sequence"/>
</dbReference>
<dbReference type="RefSeq" id="WP_089745999.1">
    <property type="nucleotide sequence ID" value="NZ_FOGF01000005.1"/>
</dbReference>